<reference evidence="1" key="3">
    <citation type="submission" date="2021-05" db="UniProtKB">
        <authorList>
            <consortium name="EnsemblPlants"/>
        </authorList>
    </citation>
    <scope>IDENTIFICATION</scope>
    <source>
        <strain evidence="1">cv. B73</strain>
    </source>
</reference>
<reference evidence="2" key="1">
    <citation type="journal article" date="2009" name="Science">
        <title>The B73 maize genome: complexity, diversity, and dynamics.</title>
        <authorList>
            <person name="Schnable P.S."/>
            <person name="Ware D."/>
            <person name="Fulton R.S."/>
            <person name="Stein J.C."/>
            <person name="Wei F."/>
            <person name="Pasternak S."/>
            <person name="Liang C."/>
            <person name="Zhang J."/>
            <person name="Fulton L."/>
            <person name="Graves T.A."/>
            <person name="Minx P."/>
            <person name="Reily A.D."/>
            <person name="Courtney L."/>
            <person name="Kruchowski S.S."/>
            <person name="Tomlinson C."/>
            <person name="Strong C."/>
            <person name="Delehaunty K."/>
            <person name="Fronick C."/>
            <person name="Courtney B."/>
            <person name="Rock S.M."/>
            <person name="Belter E."/>
            <person name="Du F."/>
            <person name="Kim K."/>
            <person name="Abbott R.M."/>
            <person name="Cotton M."/>
            <person name="Levy A."/>
            <person name="Marchetto P."/>
            <person name="Ochoa K."/>
            <person name="Jackson S.M."/>
            <person name="Gillam B."/>
            <person name="Chen W."/>
            <person name="Yan L."/>
            <person name="Higginbotham J."/>
            <person name="Cardenas M."/>
            <person name="Waligorski J."/>
            <person name="Applebaum E."/>
            <person name="Phelps L."/>
            <person name="Falcone J."/>
            <person name="Kanchi K."/>
            <person name="Thane T."/>
            <person name="Scimone A."/>
            <person name="Thane N."/>
            <person name="Henke J."/>
            <person name="Wang T."/>
            <person name="Ruppert J."/>
            <person name="Shah N."/>
            <person name="Rotter K."/>
            <person name="Hodges J."/>
            <person name="Ingenthron E."/>
            <person name="Cordes M."/>
            <person name="Kohlberg S."/>
            <person name="Sgro J."/>
            <person name="Delgado B."/>
            <person name="Mead K."/>
            <person name="Chinwalla A."/>
            <person name="Leonard S."/>
            <person name="Crouse K."/>
            <person name="Collura K."/>
            <person name="Kudrna D."/>
            <person name="Currie J."/>
            <person name="He R."/>
            <person name="Angelova A."/>
            <person name="Rajasekar S."/>
            <person name="Mueller T."/>
            <person name="Lomeli R."/>
            <person name="Scara G."/>
            <person name="Ko A."/>
            <person name="Delaney K."/>
            <person name="Wissotski M."/>
            <person name="Lopez G."/>
            <person name="Campos D."/>
            <person name="Braidotti M."/>
            <person name="Ashley E."/>
            <person name="Golser W."/>
            <person name="Kim H."/>
            <person name="Lee S."/>
            <person name="Lin J."/>
            <person name="Dujmic Z."/>
            <person name="Kim W."/>
            <person name="Talag J."/>
            <person name="Zuccolo A."/>
            <person name="Fan C."/>
            <person name="Sebastian A."/>
            <person name="Kramer M."/>
            <person name="Spiegel L."/>
            <person name="Nascimento L."/>
            <person name="Zutavern T."/>
            <person name="Miller B."/>
            <person name="Ambroise C."/>
            <person name="Muller S."/>
            <person name="Spooner W."/>
            <person name="Narechania A."/>
            <person name="Ren L."/>
            <person name="Wei S."/>
            <person name="Kumari S."/>
            <person name="Faga B."/>
            <person name="Levy M.J."/>
            <person name="McMahan L."/>
            <person name="Van Buren P."/>
            <person name="Vaughn M.W."/>
            <person name="Ying K."/>
            <person name="Yeh C.-T."/>
            <person name="Emrich S.J."/>
            <person name="Jia Y."/>
            <person name="Kalyanaraman A."/>
            <person name="Hsia A.-P."/>
            <person name="Barbazuk W.B."/>
            <person name="Baucom R.S."/>
            <person name="Brutnell T.P."/>
            <person name="Carpita N.C."/>
            <person name="Chaparro C."/>
            <person name="Chia J.-M."/>
            <person name="Deragon J.-M."/>
            <person name="Estill J.C."/>
            <person name="Fu Y."/>
            <person name="Jeddeloh J.A."/>
            <person name="Han Y."/>
            <person name="Lee H."/>
            <person name="Li P."/>
            <person name="Lisch D.R."/>
            <person name="Liu S."/>
            <person name="Liu Z."/>
            <person name="Nagel D.H."/>
            <person name="McCann M.C."/>
            <person name="SanMiguel P."/>
            <person name="Myers A.M."/>
            <person name="Nettleton D."/>
            <person name="Nguyen J."/>
            <person name="Penning B.W."/>
            <person name="Ponnala L."/>
            <person name="Schneider K.L."/>
            <person name="Schwartz D.C."/>
            <person name="Sharma A."/>
            <person name="Soderlund C."/>
            <person name="Springer N.M."/>
            <person name="Sun Q."/>
            <person name="Wang H."/>
            <person name="Waterman M."/>
            <person name="Westerman R."/>
            <person name="Wolfgruber T.K."/>
            <person name="Yang L."/>
            <person name="Yu Y."/>
            <person name="Zhang L."/>
            <person name="Zhou S."/>
            <person name="Zhu Q."/>
            <person name="Bennetzen J.L."/>
            <person name="Dawe R.K."/>
            <person name="Jiang J."/>
            <person name="Jiang N."/>
            <person name="Presting G.G."/>
            <person name="Wessler S.R."/>
            <person name="Aluru S."/>
            <person name="Martienssen R.A."/>
            <person name="Clifton S.W."/>
            <person name="McCombie W.R."/>
            <person name="Wing R.A."/>
            <person name="Wilson R.K."/>
        </authorList>
    </citation>
    <scope>NUCLEOTIDE SEQUENCE [LARGE SCALE GENOMIC DNA]</scope>
    <source>
        <strain evidence="2">cv. B73</strain>
    </source>
</reference>
<dbReference type="GeneID" id="103626155"/>
<proteinExistence type="predicted"/>
<dbReference type="AlphaFoldDB" id="A0A804PAQ6"/>
<organism evidence="1 2">
    <name type="scientific">Zea mays</name>
    <name type="common">Maize</name>
    <dbReference type="NCBI Taxonomy" id="4577"/>
    <lineage>
        <taxon>Eukaryota</taxon>
        <taxon>Viridiplantae</taxon>
        <taxon>Streptophyta</taxon>
        <taxon>Embryophyta</taxon>
        <taxon>Tracheophyta</taxon>
        <taxon>Spermatophyta</taxon>
        <taxon>Magnoliopsida</taxon>
        <taxon>Liliopsida</taxon>
        <taxon>Poales</taxon>
        <taxon>Poaceae</taxon>
        <taxon>PACMAD clade</taxon>
        <taxon>Panicoideae</taxon>
        <taxon>Andropogonodae</taxon>
        <taxon>Andropogoneae</taxon>
        <taxon>Tripsacinae</taxon>
        <taxon>Zea</taxon>
    </lineage>
</organism>
<dbReference type="Gene3D" id="1.20.120.1810">
    <property type="match status" value="1"/>
</dbReference>
<gene>
    <name evidence="1" type="primary">LOC103626155</name>
</gene>
<dbReference type="Gramene" id="Zm00001eb221540_T001">
    <property type="protein sequence ID" value="Zm00001eb221540_P001"/>
    <property type="gene ID" value="Zm00001eb221540"/>
</dbReference>
<sequence>MEFYIYAVGENRQGWSDRGIWLLCGIEKFDASRGFKISTYVYWCIHQLPYEDMTPFQATVVVVQKIDWIYMGLTLLVLKEKERAWLAGDHVSVHIFFMGHVTCHVRLYNF</sequence>
<dbReference type="Proteomes" id="UP000007305">
    <property type="component" value="Chromosome 5"/>
</dbReference>
<dbReference type="InParanoid" id="A0A804PAQ6"/>
<name>A0A804PAQ6_MAIZE</name>
<protein>
    <submittedName>
        <fullName evidence="1">Uncharacterized protein</fullName>
    </submittedName>
</protein>
<keyword evidence="2" id="KW-1185">Reference proteome</keyword>
<dbReference type="GO" id="GO:0006352">
    <property type="term" value="P:DNA-templated transcription initiation"/>
    <property type="evidence" value="ECO:0007669"/>
    <property type="project" value="InterPro"/>
</dbReference>
<evidence type="ECO:0000313" key="2">
    <source>
        <dbReference type="Proteomes" id="UP000007305"/>
    </source>
</evidence>
<dbReference type="EnsemblPlants" id="Zm00001eb221540_T001">
    <property type="protein sequence ID" value="Zm00001eb221540_P001"/>
    <property type="gene ID" value="Zm00001eb221540"/>
</dbReference>
<accession>A0A804PAQ6</accession>
<dbReference type="GO" id="GO:0003700">
    <property type="term" value="F:DNA-binding transcription factor activity"/>
    <property type="evidence" value="ECO:0007669"/>
    <property type="project" value="InterPro"/>
</dbReference>
<dbReference type="InterPro" id="IPR013325">
    <property type="entry name" value="RNA_pol_sigma_r2"/>
</dbReference>
<dbReference type="SUPFAM" id="SSF88946">
    <property type="entry name" value="Sigma2 domain of RNA polymerase sigma factors"/>
    <property type="match status" value="1"/>
</dbReference>
<dbReference type="RefSeq" id="XP_035814875.1">
    <property type="nucleotide sequence ID" value="XM_035958982.1"/>
</dbReference>
<evidence type="ECO:0000313" key="1">
    <source>
        <dbReference type="EnsemblPlants" id="Zm00001eb221540_P001"/>
    </source>
</evidence>
<reference evidence="1" key="2">
    <citation type="submission" date="2019-07" db="EMBL/GenBank/DDBJ databases">
        <authorList>
            <person name="Seetharam A."/>
            <person name="Woodhouse M."/>
            <person name="Cannon E."/>
        </authorList>
    </citation>
    <scope>NUCLEOTIDE SEQUENCE [LARGE SCALE GENOMIC DNA]</scope>
    <source>
        <strain evidence="1">cv. B73</strain>
    </source>
</reference>